<protein>
    <recommendedName>
        <fullName evidence="4">DUF4760 domain-containing protein</fullName>
    </recommendedName>
</protein>
<evidence type="ECO:0008006" key="4">
    <source>
        <dbReference type="Google" id="ProtNLM"/>
    </source>
</evidence>
<evidence type="ECO:0000313" key="3">
    <source>
        <dbReference type="Proteomes" id="UP001213309"/>
    </source>
</evidence>
<keyword evidence="1" id="KW-1133">Transmembrane helix</keyword>
<reference evidence="2" key="1">
    <citation type="submission" date="2022-10" db="EMBL/GenBank/DDBJ databases">
        <title>Human gut microbiome strain richness.</title>
        <authorList>
            <person name="Chen-Liaw A."/>
        </authorList>
    </citation>
    <scope>NUCLEOTIDE SEQUENCE</scope>
    <source>
        <strain evidence="2">1001713st2_A4_1001713B170214_170313</strain>
    </source>
</reference>
<keyword evidence="1" id="KW-0812">Transmembrane</keyword>
<gene>
    <name evidence="2" type="ORF">POZ24_11135</name>
</gene>
<feature type="transmembrane region" description="Helical" evidence="1">
    <location>
        <begin position="6"/>
        <end position="25"/>
    </location>
</feature>
<dbReference type="AlphaFoldDB" id="A0AAW6GNZ3"/>
<dbReference type="Proteomes" id="UP001213309">
    <property type="component" value="Unassembled WGS sequence"/>
</dbReference>
<dbReference type="EMBL" id="JAQNSG010000008">
    <property type="protein sequence ID" value="MDC1880580.1"/>
    <property type="molecule type" value="Genomic_DNA"/>
</dbReference>
<comment type="caution">
    <text evidence="2">The sequence shown here is derived from an EMBL/GenBank/DDBJ whole genome shotgun (WGS) entry which is preliminary data.</text>
</comment>
<keyword evidence="1" id="KW-0472">Membrane</keyword>
<dbReference type="RefSeq" id="WP_118936937.1">
    <property type="nucleotide sequence ID" value="NZ_JADPCT010000261.1"/>
</dbReference>
<proteinExistence type="predicted"/>
<organism evidence="2 3">
    <name type="scientific">Bacteroides uniformis</name>
    <dbReference type="NCBI Taxonomy" id="820"/>
    <lineage>
        <taxon>Bacteria</taxon>
        <taxon>Pseudomonadati</taxon>
        <taxon>Bacteroidota</taxon>
        <taxon>Bacteroidia</taxon>
        <taxon>Bacteroidales</taxon>
        <taxon>Bacteroidaceae</taxon>
        <taxon>Bacteroides</taxon>
    </lineage>
</organism>
<evidence type="ECO:0000256" key="1">
    <source>
        <dbReference type="SAM" id="Phobius"/>
    </source>
</evidence>
<sequence>MDVNTIINIIAVILAIGNFIFLCSISRKKAYNEEKGKNLATKEDIESITNIIKSVESQYNNSLELFKMELLNEYEFSKSLFEICNNLDKELINHLIECKKDIEMDESYESQGQLGQAIKSINDLGDFLHCYESRYSNLKNFNKLIQECDKMYSVYIDLDSGRDIQFTNYRPITKKVQKYIKDILKIIIPPIKVGNAEKPEH</sequence>
<name>A0AAW6GNZ3_BACUN</name>
<evidence type="ECO:0000313" key="2">
    <source>
        <dbReference type="EMBL" id="MDC1880580.1"/>
    </source>
</evidence>
<accession>A0AAW6GNZ3</accession>